<dbReference type="HAMAP" id="MF_00101">
    <property type="entry name" value="AcpS"/>
    <property type="match status" value="1"/>
</dbReference>
<dbReference type="EC" id="2.7.8.7" evidence="8"/>
<comment type="caution">
    <text evidence="10">The sequence shown here is derived from an EMBL/GenBank/DDBJ whole genome shotgun (WGS) entry which is preliminary data.</text>
</comment>
<feature type="binding site" evidence="8">
    <location>
        <position position="19"/>
    </location>
    <ligand>
        <name>Mg(2+)</name>
        <dbReference type="ChEBI" id="CHEBI:18420"/>
    </ligand>
</feature>
<dbReference type="GO" id="GO:0005737">
    <property type="term" value="C:cytoplasm"/>
    <property type="evidence" value="ECO:0007669"/>
    <property type="project" value="UniProtKB-SubCell"/>
</dbReference>
<reference evidence="10" key="1">
    <citation type="journal article" date="2014" name="Int. J. Syst. Evol. Microbiol.">
        <title>Complete genome sequence of Corynebacterium casei LMG S-19264T (=DSM 44701T), isolated from a smear-ripened cheese.</title>
        <authorList>
            <consortium name="US DOE Joint Genome Institute (JGI-PGF)"/>
            <person name="Walter F."/>
            <person name="Albersmeier A."/>
            <person name="Kalinowski J."/>
            <person name="Ruckert C."/>
        </authorList>
    </citation>
    <scope>NUCLEOTIDE SEQUENCE</scope>
    <source>
        <strain evidence="10">KCTC 23732</strain>
    </source>
</reference>
<feature type="domain" description="4'-phosphopantetheinyl transferase" evidence="9">
    <location>
        <begin position="15"/>
        <end position="114"/>
    </location>
</feature>
<evidence type="ECO:0000256" key="1">
    <source>
        <dbReference type="ARBA" id="ARBA00022516"/>
    </source>
</evidence>
<dbReference type="InterPro" id="IPR002582">
    <property type="entry name" value="ACPS"/>
</dbReference>
<accession>A0A918MZY4</accession>
<dbReference type="AlphaFoldDB" id="A0A918MZY4"/>
<feature type="binding site" evidence="8">
    <location>
        <position position="73"/>
    </location>
    <ligand>
        <name>Mg(2+)</name>
        <dbReference type="ChEBI" id="CHEBI:18420"/>
    </ligand>
</feature>
<keyword evidence="11" id="KW-1185">Reference proteome</keyword>
<dbReference type="Pfam" id="PF01648">
    <property type="entry name" value="ACPS"/>
    <property type="match status" value="1"/>
</dbReference>
<keyword evidence="8" id="KW-0963">Cytoplasm</keyword>
<evidence type="ECO:0000313" key="10">
    <source>
        <dbReference type="EMBL" id="GGW87813.1"/>
    </source>
</evidence>
<dbReference type="GO" id="GO:0000287">
    <property type="term" value="F:magnesium ion binding"/>
    <property type="evidence" value="ECO:0007669"/>
    <property type="project" value="UniProtKB-UniRule"/>
</dbReference>
<proteinExistence type="inferred from homology"/>
<dbReference type="NCBIfam" id="TIGR00556">
    <property type="entry name" value="pantethn_trn"/>
    <property type="match status" value="1"/>
</dbReference>
<keyword evidence="5 8" id="KW-0460">Magnesium</keyword>
<dbReference type="EMBL" id="BMYS01000011">
    <property type="protein sequence ID" value="GGW87813.1"/>
    <property type="molecule type" value="Genomic_DNA"/>
</dbReference>
<evidence type="ECO:0000313" key="11">
    <source>
        <dbReference type="Proteomes" id="UP000608345"/>
    </source>
</evidence>
<evidence type="ECO:0000256" key="8">
    <source>
        <dbReference type="HAMAP-Rule" id="MF_00101"/>
    </source>
</evidence>
<keyword evidence="2 8" id="KW-0808">Transferase</keyword>
<keyword evidence="1 8" id="KW-0444">Lipid biosynthesis</keyword>
<dbReference type="InterPro" id="IPR008278">
    <property type="entry name" value="4-PPantetheinyl_Trfase_dom"/>
</dbReference>
<keyword evidence="7 8" id="KW-0275">Fatty acid biosynthesis</keyword>
<keyword evidence="4 8" id="KW-0276">Fatty acid metabolism</keyword>
<sequence>MNTLIGQAGPQGIAGIGTDLIYIHRIQASYDRFGMRFAKRILGPEEIIRFEGRYTRDAARGIRFLATRFAAKEAFSKAIGLGMRMPMYWSGMQTLNAASGKPVVVLAEPLKTWYEQRFGTAHVSVTDESDLAMAFVLVESKKGQ</sequence>
<comment type="cofactor">
    <cofactor evidence="8">
        <name>Mg(2+)</name>
        <dbReference type="ChEBI" id="CHEBI:18420"/>
    </cofactor>
</comment>
<gene>
    <name evidence="8 10" type="primary">acpS</name>
    <name evidence="10" type="ORF">GCM10011450_17190</name>
</gene>
<evidence type="ECO:0000256" key="4">
    <source>
        <dbReference type="ARBA" id="ARBA00022832"/>
    </source>
</evidence>
<dbReference type="Gene3D" id="3.90.470.20">
    <property type="entry name" value="4'-phosphopantetheinyl transferase domain"/>
    <property type="match status" value="1"/>
</dbReference>
<dbReference type="RefSeq" id="WP_189385088.1">
    <property type="nucleotide sequence ID" value="NZ_BAABFY010000006.1"/>
</dbReference>
<evidence type="ECO:0000256" key="2">
    <source>
        <dbReference type="ARBA" id="ARBA00022679"/>
    </source>
</evidence>
<comment type="catalytic activity">
    <reaction evidence="8">
        <text>apo-[ACP] + CoA = holo-[ACP] + adenosine 3',5'-bisphosphate + H(+)</text>
        <dbReference type="Rhea" id="RHEA:12068"/>
        <dbReference type="Rhea" id="RHEA-COMP:9685"/>
        <dbReference type="Rhea" id="RHEA-COMP:9690"/>
        <dbReference type="ChEBI" id="CHEBI:15378"/>
        <dbReference type="ChEBI" id="CHEBI:29999"/>
        <dbReference type="ChEBI" id="CHEBI:57287"/>
        <dbReference type="ChEBI" id="CHEBI:58343"/>
        <dbReference type="ChEBI" id="CHEBI:64479"/>
        <dbReference type="EC" id="2.7.8.7"/>
    </reaction>
</comment>
<dbReference type="NCBIfam" id="TIGR00516">
    <property type="entry name" value="acpS"/>
    <property type="match status" value="1"/>
</dbReference>
<comment type="function">
    <text evidence="8">Transfers the 4'-phosphopantetheine moiety from coenzyme A to a Ser of acyl-carrier-protein.</text>
</comment>
<evidence type="ECO:0000256" key="5">
    <source>
        <dbReference type="ARBA" id="ARBA00022842"/>
    </source>
</evidence>
<dbReference type="GO" id="GO:0006633">
    <property type="term" value="P:fatty acid biosynthetic process"/>
    <property type="evidence" value="ECO:0007669"/>
    <property type="project" value="UniProtKB-UniRule"/>
</dbReference>
<dbReference type="InterPro" id="IPR004568">
    <property type="entry name" value="Ppantetheine-prot_Trfase_dom"/>
</dbReference>
<evidence type="ECO:0000256" key="7">
    <source>
        <dbReference type="ARBA" id="ARBA00023160"/>
    </source>
</evidence>
<protein>
    <recommendedName>
        <fullName evidence="8">Holo-[acyl-carrier-protein] synthase</fullName>
        <shortName evidence="8">Holo-ACP synthase</shortName>
        <ecNumber evidence="8">2.7.8.7</ecNumber>
    </recommendedName>
    <alternativeName>
        <fullName evidence="8">4'-phosphopantetheinyl transferase AcpS</fullName>
    </alternativeName>
</protein>
<dbReference type="Proteomes" id="UP000608345">
    <property type="component" value="Unassembled WGS sequence"/>
</dbReference>
<reference evidence="10" key="2">
    <citation type="submission" date="2020-09" db="EMBL/GenBank/DDBJ databases">
        <authorList>
            <person name="Sun Q."/>
            <person name="Kim S."/>
        </authorList>
    </citation>
    <scope>NUCLEOTIDE SEQUENCE</scope>
    <source>
        <strain evidence="10">KCTC 23732</strain>
    </source>
</reference>
<keyword evidence="6 8" id="KW-0443">Lipid metabolism</keyword>
<name>A0A918MZY4_9BURK</name>
<dbReference type="GO" id="GO:0008897">
    <property type="term" value="F:holo-[acyl-carrier-protein] synthase activity"/>
    <property type="evidence" value="ECO:0007669"/>
    <property type="project" value="UniProtKB-UniRule"/>
</dbReference>
<evidence type="ECO:0000256" key="6">
    <source>
        <dbReference type="ARBA" id="ARBA00023098"/>
    </source>
</evidence>
<organism evidence="10 11">
    <name type="scientific">Advenella faeciporci</name>
    <dbReference type="NCBI Taxonomy" id="797535"/>
    <lineage>
        <taxon>Bacteria</taxon>
        <taxon>Pseudomonadati</taxon>
        <taxon>Pseudomonadota</taxon>
        <taxon>Betaproteobacteria</taxon>
        <taxon>Burkholderiales</taxon>
        <taxon>Alcaligenaceae</taxon>
    </lineage>
</organism>
<comment type="subcellular location">
    <subcellularLocation>
        <location evidence="8">Cytoplasm</location>
    </subcellularLocation>
</comment>
<evidence type="ECO:0000259" key="9">
    <source>
        <dbReference type="Pfam" id="PF01648"/>
    </source>
</evidence>
<comment type="similarity">
    <text evidence="8">Belongs to the P-Pant transferase superfamily. AcpS family.</text>
</comment>
<evidence type="ECO:0000256" key="3">
    <source>
        <dbReference type="ARBA" id="ARBA00022723"/>
    </source>
</evidence>
<dbReference type="SUPFAM" id="SSF56214">
    <property type="entry name" value="4'-phosphopantetheinyl transferase"/>
    <property type="match status" value="1"/>
</dbReference>
<dbReference type="InterPro" id="IPR037143">
    <property type="entry name" value="4-PPantetheinyl_Trfase_dom_sf"/>
</dbReference>
<keyword evidence="3 8" id="KW-0479">Metal-binding</keyword>